<dbReference type="Gene3D" id="3.40.50.300">
    <property type="entry name" value="P-loop containing nucleotide triphosphate hydrolases"/>
    <property type="match status" value="3"/>
</dbReference>
<feature type="domain" description="Sulfotransferase" evidence="4">
    <location>
        <begin position="33"/>
        <end position="234"/>
    </location>
</feature>
<keyword evidence="2 3" id="KW-0808">Transferase</keyword>
<sequence length="492" mass="55490">MAATVFWTYKETNVPSNVTKETLEALPDFQIRDDDIVVVSFPKAGSNWLLEIICKLLRSAGRTEEPVDSLLTGPLEMTLPSAEQPGYVTLAAKSSPRILKTHLPIRFAPRGVSKPQNRVKVLVMMRNPKDSAVSYYHFSRKLGPLMGLGEPPAWEEYARAFVGGQISYGDFCDHVLGWWQMRDDPHFLFLKYEDMKKDVLSSVQTIATFLDITLDGAAIAAIAEESTFDRMKQDFSASQWPTRRILPRKGTSFCEFKVTNYDRFYVHLSATRETLEALPDFQIRDDDIVVVSYPKAGSNWLMVIICKLLRAAGRTEEPVDTLLSGPMELTLKMAEQPGYVTLAARSSPRIFKTHLPIRFAPRGVSKPQNKVKVLVMMRNPKDSAVSYYHFSNKLCPLLGLGEPPAWEEFARAFVGGQNITLDGAAIAAIAEESTFDRMKQDFSRSQWPTKRIIPRKGIAGDWKNMLSPDESKAFDSWCERKFCGTGINFDFE</sequence>
<dbReference type="Pfam" id="PF00685">
    <property type="entry name" value="Sulfotransfer_1"/>
    <property type="match status" value="3"/>
</dbReference>
<dbReference type="EC" id="2.8.2.-" evidence="3"/>
<dbReference type="InterPro" id="IPR027417">
    <property type="entry name" value="P-loop_NTPase"/>
</dbReference>
<dbReference type="eggNOG" id="KOG1584">
    <property type="taxonomic scope" value="Eukaryota"/>
</dbReference>
<evidence type="ECO:0000259" key="4">
    <source>
        <dbReference type="Pfam" id="PF00685"/>
    </source>
</evidence>
<evidence type="ECO:0000256" key="1">
    <source>
        <dbReference type="ARBA" id="ARBA00005771"/>
    </source>
</evidence>
<evidence type="ECO:0000313" key="5">
    <source>
        <dbReference type="EMBL" id="EEN44798.1"/>
    </source>
</evidence>
<feature type="domain" description="Sulfotransferase" evidence="4">
    <location>
        <begin position="424"/>
        <end position="485"/>
    </location>
</feature>
<dbReference type="SUPFAM" id="SSF52540">
    <property type="entry name" value="P-loop containing nucleoside triphosphate hydrolases"/>
    <property type="match status" value="2"/>
</dbReference>
<comment type="similarity">
    <text evidence="1 3">Belongs to the sulfotransferase 1 family.</text>
</comment>
<dbReference type="InParanoid" id="C3ZRJ8"/>
<dbReference type="PANTHER" id="PTHR11783">
    <property type="entry name" value="SULFOTRANSFERASE SULT"/>
    <property type="match status" value="1"/>
</dbReference>
<accession>C3ZRJ8</accession>
<evidence type="ECO:0000256" key="2">
    <source>
        <dbReference type="ARBA" id="ARBA00022679"/>
    </source>
</evidence>
<dbReference type="AlphaFoldDB" id="C3ZRJ8"/>
<proteinExistence type="inferred from homology"/>
<name>C3ZRJ8_BRAFL</name>
<reference evidence="5" key="1">
    <citation type="journal article" date="2008" name="Nature">
        <title>The amphioxus genome and the evolution of the chordate karyotype.</title>
        <authorList>
            <consortium name="US DOE Joint Genome Institute (JGI-PGF)"/>
            <person name="Putnam N.H."/>
            <person name="Butts T."/>
            <person name="Ferrier D.E.K."/>
            <person name="Furlong R.F."/>
            <person name="Hellsten U."/>
            <person name="Kawashima T."/>
            <person name="Robinson-Rechavi M."/>
            <person name="Shoguchi E."/>
            <person name="Terry A."/>
            <person name="Yu J.-K."/>
            <person name="Benito-Gutierrez E.L."/>
            <person name="Dubchak I."/>
            <person name="Garcia-Fernandez J."/>
            <person name="Gibson-Brown J.J."/>
            <person name="Grigoriev I.V."/>
            <person name="Horton A.C."/>
            <person name="de Jong P.J."/>
            <person name="Jurka J."/>
            <person name="Kapitonov V.V."/>
            <person name="Kohara Y."/>
            <person name="Kuroki Y."/>
            <person name="Lindquist E."/>
            <person name="Lucas S."/>
            <person name="Osoegawa K."/>
            <person name="Pennacchio L.A."/>
            <person name="Salamov A.A."/>
            <person name="Satou Y."/>
            <person name="Sauka-Spengler T."/>
            <person name="Schmutz J."/>
            <person name="Shin-I T."/>
            <person name="Toyoda A."/>
            <person name="Bronner-Fraser M."/>
            <person name="Fujiyama A."/>
            <person name="Holland L.Z."/>
            <person name="Holland P.W.H."/>
            <person name="Satoh N."/>
            <person name="Rokhsar D.S."/>
        </authorList>
    </citation>
    <scope>NUCLEOTIDE SEQUENCE [LARGE SCALE GENOMIC DNA]</scope>
    <source>
        <strain evidence="5">S238N-H82</strain>
        <tissue evidence="5">Testes</tissue>
    </source>
</reference>
<evidence type="ECO:0000256" key="3">
    <source>
        <dbReference type="RuleBase" id="RU361155"/>
    </source>
</evidence>
<organism>
    <name type="scientific">Branchiostoma floridae</name>
    <name type="common">Florida lancelet</name>
    <name type="synonym">Amphioxus</name>
    <dbReference type="NCBI Taxonomy" id="7739"/>
    <lineage>
        <taxon>Eukaryota</taxon>
        <taxon>Metazoa</taxon>
        <taxon>Chordata</taxon>
        <taxon>Cephalochordata</taxon>
        <taxon>Leptocardii</taxon>
        <taxon>Amphioxiformes</taxon>
        <taxon>Branchiostomatidae</taxon>
        <taxon>Branchiostoma</taxon>
    </lineage>
</organism>
<feature type="domain" description="Sulfotransferase" evidence="4">
    <location>
        <begin position="285"/>
        <end position="417"/>
    </location>
</feature>
<protein>
    <recommendedName>
        <fullName evidence="3">Sulfotransferase</fullName>
        <ecNumber evidence="3">2.8.2.-</ecNumber>
    </recommendedName>
</protein>
<dbReference type="EMBL" id="GG666666">
    <property type="protein sequence ID" value="EEN44798.1"/>
    <property type="molecule type" value="Genomic_DNA"/>
</dbReference>
<dbReference type="InterPro" id="IPR000863">
    <property type="entry name" value="Sulfotransferase_dom"/>
</dbReference>
<dbReference type="GO" id="GO:0008146">
    <property type="term" value="F:sulfotransferase activity"/>
    <property type="evidence" value="ECO:0007669"/>
    <property type="project" value="InterPro"/>
</dbReference>
<gene>
    <name evidence="5" type="ORF">BRAFLDRAFT_89783</name>
</gene>